<dbReference type="AlphaFoldDB" id="A0A1I3ENM4"/>
<dbReference type="PANTHER" id="PTHR12993">
    <property type="entry name" value="N-ACETYLGLUCOSAMINYL-PHOSPHATIDYLINOSITOL DE-N-ACETYLASE-RELATED"/>
    <property type="match status" value="1"/>
</dbReference>
<dbReference type="GO" id="GO:0019213">
    <property type="term" value="F:deacetylase activity"/>
    <property type="evidence" value="ECO:0007669"/>
    <property type="project" value="InterPro"/>
</dbReference>
<sequence>MTPIDAPLDLLVVAPHPDDAELSVGGIILKSISQGKRVGVVELTDGEPTPHGTPAGRKEETAQATKTLGLHWRHQLDLPNRKLENSLSARRKLAEVFRLTKPQILLAPYWEDSHPDHVAASALIDAARFWSKLSRTDMAGERFHPPKIFYFWSIHLRIHPKPTFVVDVTDFIDQKMAAVACYKSQVVSGRGEAHPTLMDDVKDRARFWGWTIERGYAEPLLSREEIRIDDLSTLL</sequence>
<dbReference type="Pfam" id="PF02585">
    <property type="entry name" value="PIG-L"/>
    <property type="match status" value="1"/>
</dbReference>
<dbReference type="GO" id="GO:0016811">
    <property type="term" value="F:hydrolase activity, acting on carbon-nitrogen (but not peptide) bonds, in linear amides"/>
    <property type="evidence" value="ECO:0007669"/>
    <property type="project" value="TreeGrafter"/>
</dbReference>
<gene>
    <name evidence="1" type="ORF">SAMN05421753_104305</name>
</gene>
<dbReference type="NCBIfam" id="TIGR04001">
    <property type="entry name" value="thiol_BshB1"/>
    <property type="match status" value="1"/>
</dbReference>
<reference evidence="2" key="1">
    <citation type="submission" date="2016-10" db="EMBL/GenBank/DDBJ databases">
        <authorList>
            <person name="Varghese N."/>
            <person name="Submissions S."/>
        </authorList>
    </citation>
    <scope>NUCLEOTIDE SEQUENCE [LARGE SCALE GENOMIC DNA]</scope>
    <source>
        <strain evidence="2">DSM 26348</strain>
    </source>
</reference>
<proteinExistence type="predicted"/>
<evidence type="ECO:0000313" key="1">
    <source>
        <dbReference type="EMBL" id="SFI00549.1"/>
    </source>
</evidence>
<dbReference type="PANTHER" id="PTHR12993:SF30">
    <property type="entry name" value="N-ACETYL-ALPHA-D-GLUCOSAMINYL L-MALATE DEACETYLASE 1"/>
    <property type="match status" value="1"/>
</dbReference>
<dbReference type="InterPro" id="IPR023842">
    <property type="entry name" value="Bacillithiol_biosynth_BshB1"/>
</dbReference>
<dbReference type="OrthoDB" id="9815144at2"/>
<dbReference type="InterPro" id="IPR003737">
    <property type="entry name" value="GlcNAc_PI_deacetylase-related"/>
</dbReference>
<dbReference type="InterPro" id="IPR024078">
    <property type="entry name" value="LmbE-like_dom_sf"/>
</dbReference>
<dbReference type="STRING" id="1576369.SAMN05421753_104305"/>
<accession>A0A1I3ENM4</accession>
<keyword evidence="2" id="KW-1185">Reference proteome</keyword>
<dbReference type="RefSeq" id="WP_092048739.1">
    <property type="nucleotide sequence ID" value="NZ_FOQD01000004.1"/>
</dbReference>
<dbReference type="Proteomes" id="UP000199518">
    <property type="component" value="Unassembled WGS sequence"/>
</dbReference>
<dbReference type="GO" id="GO:0071793">
    <property type="term" value="P:bacillithiol biosynthetic process"/>
    <property type="evidence" value="ECO:0007669"/>
    <property type="project" value="InterPro"/>
</dbReference>
<evidence type="ECO:0000313" key="2">
    <source>
        <dbReference type="Proteomes" id="UP000199518"/>
    </source>
</evidence>
<protein>
    <submittedName>
        <fullName evidence="1">Bacillithiol biosynthesis deacetylase BshB1</fullName>
    </submittedName>
</protein>
<organism evidence="1 2">
    <name type="scientific">Planctomicrobium piriforme</name>
    <dbReference type="NCBI Taxonomy" id="1576369"/>
    <lineage>
        <taxon>Bacteria</taxon>
        <taxon>Pseudomonadati</taxon>
        <taxon>Planctomycetota</taxon>
        <taxon>Planctomycetia</taxon>
        <taxon>Planctomycetales</taxon>
        <taxon>Planctomycetaceae</taxon>
        <taxon>Planctomicrobium</taxon>
    </lineage>
</organism>
<dbReference type="SUPFAM" id="SSF102588">
    <property type="entry name" value="LmbE-like"/>
    <property type="match status" value="1"/>
</dbReference>
<dbReference type="EMBL" id="FOQD01000004">
    <property type="protein sequence ID" value="SFI00549.1"/>
    <property type="molecule type" value="Genomic_DNA"/>
</dbReference>
<name>A0A1I3ENM4_9PLAN</name>
<dbReference type="Gene3D" id="3.40.50.10320">
    <property type="entry name" value="LmbE-like"/>
    <property type="match status" value="1"/>
</dbReference>